<evidence type="ECO:0000256" key="1">
    <source>
        <dbReference type="SAM" id="Coils"/>
    </source>
</evidence>
<comment type="caution">
    <text evidence="3">The sequence shown here is derived from an EMBL/GenBank/DDBJ whole genome shotgun (WGS) entry which is preliminary data.</text>
</comment>
<gene>
    <name evidence="3" type="ORF">BIW11_04341</name>
</gene>
<keyword evidence="1" id="KW-0175">Coiled coil</keyword>
<feature type="coiled-coil region" evidence="1">
    <location>
        <begin position="67"/>
        <end position="98"/>
    </location>
</feature>
<keyword evidence="4" id="KW-1185">Reference proteome</keyword>
<protein>
    <submittedName>
        <fullName evidence="3">Uncharacterized protein</fullName>
    </submittedName>
</protein>
<feature type="coiled-coil region" evidence="1">
    <location>
        <begin position="376"/>
        <end position="462"/>
    </location>
</feature>
<dbReference type="OrthoDB" id="6515421at2759"/>
<evidence type="ECO:0000256" key="2">
    <source>
        <dbReference type="SAM" id="MobiDB-lite"/>
    </source>
</evidence>
<evidence type="ECO:0000313" key="4">
    <source>
        <dbReference type="Proteomes" id="UP000192247"/>
    </source>
</evidence>
<feature type="coiled-coil region" evidence="1">
    <location>
        <begin position="127"/>
        <end position="154"/>
    </location>
</feature>
<dbReference type="EMBL" id="MNPL01020469">
    <property type="protein sequence ID" value="OQR69571.1"/>
    <property type="molecule type" value="Genomic_DNA"/>
</dbReference>
<sequence>MDKLDSALRQQLVQQGYDFRALSSYSTIIKTLLRDVTYLKGQTTDIDKLIQENTEFSQNTMLYRIQLDENKAELEGLKRASAEERKALQEHIDFLERTVPQIKDLPRSKVLQQIWGTNITKEHLSLLQYADRHLHELQETNRKLTQDLDKQFLQTSSFLLKIKVRDNELQRLTALINSGKVRHTMARPEASGAGLQLKLLHEKNTELERTAERPRQVSSKTVSGSAIPELDLRKLLELAETARKELAEQVVRLNGKNTSLQGVVARYEYELRIVRLERDDILRQLQEYQQKESMAAARVPIDESNYRSSRHRLPPESLTTEPKEAEVLDENGNDAGYSVNEMPRERQRRNQASDQYKPTSDRDACLLVSKDASYTGEMLIEKVAQYERNYVRLSENLRMLREAVTKKDIEIVSLRSQVALIACAHEENASLHEDLAQLKAKSREYKMEIYKLRQEIRNYTAEAAKAAEIAAASNECGRTTAPVTVRPTATREGRAEMVSTNPEMPPVEPVSSLVSAVDQPACSSSAGAPPTETQMSRAIGVSDIAQTHRERAAVNHQTATTNGAGAGAHEKVALLQRNVAELTASLRAKGCPALQVRQGGGDGLYIAPNISILLRVRSLEVGIYPRKEELENSDCAAKSVNNNLCRFADVLLQRFALNGCRTSDIG</sequence>
<dbReference type="AlphaFoldDB" id="A0A1V9X852"/>
<proteinExistence type="predicted"/>
<accession>A0A1V9X852</accession>
<name>A0A1V9X852_9ACAR</name>
<evidence type="ECO:0000313" key="3">
    <source>
        <dbReference type="EMBL" id="OQR69571.1"/>
    </source>
</evidence>
<feature type="region of interest" description="Disordered" evidence="2">
    <location>
        <begin position="293"/>
        <end position="323"/>
    </location>
</feature>
<feature type="region of interest" description="Disordered" evidence="2">
    <location>
        <begin position="341"/>
        <end position="361"/>
    </location>
</feature>
<dbReference type="Proteomes" id="UP000192247">
    <property type="component" value="Unassembled WGS sequence"/>
</dbReference>
<organism evidence="3 4">
    <name type="scientific">Tropilaelaps mercedesae</name>
    <dbReference type="NCBI Taxonomy" id="418985"/>
    <lineage>
        <taxon>Eukaryota</taxon>
        <taxon>Metazoa</taxon>
        <taxon>Ecdysozoa</taxon>
        <taxon>Arthropoda</taxon>
        <taxon>Chelicerata</taxon>
        <taxon>Arachnida</taxon>
        <taxon>Acari</taxon>
        <taxon>Parasitiformes</taxon>
        <taxon>Mesostigmata</taxon>
        <taxon>Gamasina</taxon>
        <taxon>Dermanyssoidea</taxon>
        <taxon>Laelapidae</taxon>
        <taxon>Tropilaelaps</taxon>
    </lineage>
</organism>
<reference evidence="3 4" key="1">
    <citation type="journal article" date="2017" name="Gigascience">
        <title>Draft genome of the honey bee ectoparasitic mite, Tropilaelaps mercedesae, is shaped by the parasitic life history.</title>
        <authorList>
            <person name="Dong X."/>
            <person name="Armstrong S.D."/>
            <person name="Xia D."/>
            <person name="Makepeace B.L."/>
            <person name="Darby A.C."/>
            <person name="Kadowaki T."/>
        </authorList>
    </citation>
    <scope>NUCLEOTIDE SEQUENCE [LARGE SCALE GENOMIC DNA]</scope>
    <source>
        <strain evidence="3">Wuxi-XJTLU</strain>
    </source>
</reference>
<feature type="coiled-coil region" evidence="1">
    <location>
        <begin position="232"/>
        <end position="291"/>
    </location>
</feature>
<dbReference type="InParanoid" id="A0A1V9X852"/>